<dbReference type="InterPro" id="IPR000383">
    <property type="entry name" value="Xaa-Pro-like_dom"/>
</dbReference>
<gene>
    <name evidence="3" type="ORF">GCM10022393_23650</name>
</gene>
<dbReference type="Gene3D" id="2.60.120.260">
    <property type="entry name" value="Galactose-binding domain-like"/>
    <property type="match status" value="1"/>
</dbReference>
<feature type="domain" description="Xaa-Pro dipeptidyl-peptidase C-terminal" evidence="2">
    <location>
        <begin position="330"/>
        <end position="563"/>
    </location>
</feature>
<reference evidence="4" key="1">
    <citation type="journal article" date="2019" name="Int. J. Syst. Evol. Microbiol.">
        <title>The Global Catalogue of Microorganisms (GCM) 10K type strain sequencing project: providing services to taxonomists for standard genome sequencing and annotation.</title>
        <authorList>
            <consortium name="The Broad Institute Genomics Platform"/>
            <consortium name="The Broad Institute Genome Sequencing Center for Infectious Disease"/>
            <person name="Wu L."/>
            <person name="Ma J."/>
        </authorList>
    </citation>
    <scope>NUCLEOTIDE SEQUENCE [LARGE SCALE GENOMIC DNA]</scope>
    <source>
        <strain evidence="4">JCM 17106</strain>
    </source>
</reference>
<dbReference type="Pfam" id="PF08530">
    <property type="entry name" value="PepX_C"/>
    <property type="match status" value="1"/>
</dbReference>
<dbReference type="NCBIfam" id="TIGR00976">
    <property type="entry name" value="CocE_NonD"/>
    <property type="match status" value="2"/>
</dbReference>
<dbReference type="PANTHER" id="PTHR43056:SF10">
    <property type="entry name" value="COCE_NOND FAMILY, PUTATIVE (AFU_ORTHOLOGUE AFUA_7G00600)-RELATED"/>
    <property type="match status" value="1"/>
</dbReference>
<name>A0ABP6UMV7_9FLAO</name>
<dbReference type="GO" id="GO:0016787">
    <property type="term" value="F:hydrolase activity"/>
    <property type="evidence" value="ECO:0007669"/>
    <property type="project" value="UniProtKB-KW"/>
</dbReference>
<evidence type="ECO:0000259" key="2">
    <source>
        <dbReference type="SMART" id="SM00939"/>
    </source>
</evidence>
<evidence type="ECO:0000313" key="4">
    <source>
        <dbReference type="Proteomes" id="UP001500459"/>
    </source>
</evidence>
<dbReference type="InterPro" id="IPR013736">
    <property type="entry name" value="Xaa-Pro_dipept_C"/>
</dbReference>
<accession>A0ABP6UMV7</accession>
<dbReference type="InterPro" id="IPR050585">
    <property type="entry name" value="Xaa-Pro_dipeptidyl-ppase/CocE"/>
</dbReference>
<dbReference type="InterPro" id="IPR005674">
    <property type="entry name" value="CocE/Ser_esterase"/>
</dbReference>
<proteinExistence type="predicted"/>
<dbReference type="Pfam" id="PF02129">
    <property type="entry name" value="Peptidase_S15"/>
    <property type="match status" value="1"/>
</dbReference>
<protein>
    <submittedName>
        <fullName evidence="3">CocE/NonD family hydrolase</fullName>
    </submittedName>
</protein>
<keyword evidence="4" id="KW-1185">Reference proteome</keyword>
<dbReference type="InterPro" id="IPR029058">
    <property type="entry name" value="AB_hydrolase_fold"/>
</dbReference>
<keyword evidence="1 3" id="KW-0378">Hydrolase</keyword>
<dbReference type="SMART" id="SM00939">
    <property type="entry name" value="PepX_C"/>
    <property type="match status" value="1"/>
</dbReference>
<dbReference type="InterPro" id="IPR008979">
    <property type="entry name" value="Galactose-bd-like_sf"/>
</dbReference>
<organism evidence="3 4">
    <name type="scientific">Aquimarina addita</name>
    <dbReference type="NCBI Taxonomy" id="870485"/>
    <lineage>
        <taxon>Bacteria</taxon>
        <taxon>Pseudomonadati</taxon>
        <taxon>Bacteroidota</taxon>
        <taxon>Flavobacteriia</taxon>
        <taxon>Flavobacteriales</taxon>
        <taxon>Flavobacteriaceae</taxon>
        <taxon>Aquimarina</taxon>
    </lineage>
</organism>
<sequence length="569" mass="64896">MNACALLHPYENVKSNKKISFEDFEPSDSDVYPVSILNIDSLEEVTIVEQGIPITMSDGVSLYANVFRPKTEGRYPVVMSFTARGKDRGPEEYPAVLKAEYTDDFTLGPFEVSPWTMWEAPDPAFWLKHGYAVIQVDSRGYHQSEGAATLFDDQNVKDFHEAITWAGTQPWSNGNVGLNGVSYLSIAQWVAASKNPPSYLKAIIPWEGNTDPYREVLYHGGIPETVFTEFWMKRANNWANKKKPLPSYFIFKQAQKTPKLLKKISSRSFIHLNTVEVPALVCATWSDQGLHSRGSFEAYKKISSKNKWMYTHGRSKWAVYYSEDALTYQKNFFDYFLKGIDNGFDSTPAVRLEVRENLEKYQVRYEDSWPIEGTEYRKMYLDGNSNMLQTEPVSNNKTVDYQPFESNVSFTYTFDKDTELSGNMKLKLWVSTSKGSDMDLFVAIKKLNTLGKEVHFYGKLGHNKSPVSLGWLRVSERELDPIKSTPWQPVLTHQNTQKINRNEIVPVEIEILPSSTLFKKGESFQVVIQGKDFFSHPSLGHNSSVNKGTHMIHTGNKFDSHILIPVIPN</sequence>
<evidence type="ECO:0000313" key="3">
    <source>
        <dbReference type="EMBL" id="GAA3509955.1"/>
    </source>
</evidence>
<comment type="caution">
    <text evidence="3">The sequence shown here is derived from an EMBL/GenBank/DDBJ whole genome shotgun (WGS) entry which is preliminary data.</text>
</comment>
<dbReference type="SUPFAM" id="SSF49785">
    <property type="entry name" value="Galactose-binding domain-like"/>
    <property type="match status" value="1"/>
</dbReference>
<dbReference type="Gene3D" id="3.40.50.1820">
    <property type="entry name" value="alpha/beta hydrolase"/>
    <property type="match status" value="1"/>
</dbReference>
<dbReference type="Gene3D" id="1.10.3020.20">
    <property type="match status" value="1"/>
</dbReference>
<dbReference type="PANTHER" id="PTHR43056">
    <property type="entry name" value="PEPTIDASE S9 PROLYL OLIGOPEPTIDASE"/>
    <property type="match status" value="1"/>
</dbReference>
<evidence type="ECO:0000256" key="1">
    <source>
        <dbReference type="ARBA" id="ARBA00022801"/>
    </source>
</evidence>
<dbReference type="EMBL" id="BAABCW010000009">
    <property type="protein sequence ID" value="GAA3509955.1"/>
    <property type="molecule type" value="Genomic_DNA"/>
</dbReference>
<dbReference type="Proteomes" id="UP001500459">
    <property type="component" value="Unassembled WGS sequence"/>
</dbReference>
<dbReference type="SUPFAM" id="SSF53474">
    <property type="entry name" value="alpha/beta-Hydrolases"/>
    <property type="match status" value="1"/>
</dbReference>